<evidence type="ECO:0000313" key="3">
    <source>
        <dbReference type="Proteomes" id="UP000002051"/>
    </source>
</evidence>
<dbReference type="HOGENOM" id="CLU_1379955_0_0_1"/>
<evidence type="ECO:0008006" key="4">
    <source>
        <dbReference type="Google" id="ProtNLM"/>
    </source>
</evidence>
<dbReference type="Proteomes" id="UP000002051">
    <property type="component" value="Chromosome 5"/>
</dbReference>
<dbReference type="EMBL" id="CM001221">
    <property type="protein sequence ID" value="AES97090.1"/>
    <property type="molecule type" value="Genomic_DNA"/>
</dbReference>
<dbReference type="EnsemblPlants" id="AES97090">
    <property type="protein sequence ID" value="AES97090"/>
    <property type="gene ID" value="MTR_5g045210"/>
</dbReference>
<reference evidence="1 3" key="1">
    <citation type="journal article" date="2011" name="Nature">
        <title>The Medicago genome provides insight into the evolution of rhizobial symbioses.</title>
        <authorList>
            <person name="Young N.D."/>
            <person name="Debelle F."/>
            <person name="Oldroyd G.E."/>
            <person name="Geurts R."/>
            <person name="Cannon S.B."/>
            <person name="Udvardi M.K."/>
            <person name="Benedito V.A."/>
            <person name="Mayer K.F."/>
            <person name="Gouzy J."/>
            <person name="Schoof H."/>
            <person name="Van de Peer Y."/>
            <person name="Proost S."/>
            <person name="Cook D.R."/>
            <person name="Meyers B.C."/>
            <person name="Spannagl M."/>
            <person name="Cheung F."/>
            <person name="De Mita S."/>
            <person name="Krishnakumar V."/>
            <person name="Gundlach H."/>
            <person name="Zhou S."/>
            <person name="Mudge J."/>
            <person name="Bharti A.K."/>
            <person name="Murray J.D."/>
            <person name="Naoumkina M.A."/>
            <person name="Rosen B."/>
            <person name="Silverstein K.A."/>
            <person name="Tang H."/>
            <person name="Rombauts S."/>
            <person name="Zhao P.X."/>
            <person name="Zhou P."/>
            <person name="Barbe V."/>
            <person name="Bardou P."/>
            <person name="Bechner M."/>
            <person name="Bellec A."/>
            <person name="Berger A."/>
            <person name="Berges H."/>
            <person name="Bidwell S."/>
            <person name="Bisseling T."/>
            <person name="Choisne N."/>
            <person name="Couloux A."/>
            <person name="Denny R."/>
            <person name="Deshpande S."/>
            <person name="Dai X."/>
            <person name="Doyle J.J."/>
            <person name="Dudez A.M."/>
            <person name="Farmer A.D."/>
            <person name="Fouteau S."/>
            <person name="Franken C."/>
            <person name="Gibelin C."/>
            <person name="Gish J."/>
            <person name="Goldstein S."/>
            <person name="Gonzalez A.J."/>
            <person name="Green P.J."/>
            <person name="Hallab A."/>
            <person name="Hartog M."/>
            <person name="Hua A."/>
            <person name="Humphray S.J."/>
            <person name="Jeong D.H."/>
            <person name="Jing Y."/>
            <person name="Jocker A."/>
            <person name="Kenton S.M."/>
            <person name="Kim D.J."/>
            <person name="Klee K."/>
            <person name="Lai H."/>
            <person name="Lang C."/>
            <person name="Lin S."/>
            <person name="Macmil S.L."/>
            <person name="Magdelenat G."/>
            <person name="Matthews L."/>
            <person name="McCorrison J."/>
            <person name="Monaghan E.L."/>
            <person name="Mun J.H."/>
            <person name="Najar F.Z."/>
            <person name="Nicholson C."/>
            <person name="Noirot C."/>
            <person name="O'Bleness M."/>
            <person name="Paule C.R."/>
            <person name="Poulain J."/>
            <person name="Prion F."/>
            <person name="Qin B."/>
            <person name="Qu C."/>
            <person name="Retzel E.F."/>
            <person name="Riddle C."/>
            <person name="Sallet E."/>
            <person name="Samain S."/>
            <person name="Samson N."/>
            <person name="Sanders I."/>
            <person name="Saurat O."/>
            <person name="Scarpelli C."/>
            <person name="Schiex T."/>
            <person name="Segurens B."/>
            <person name="Severin A.J."/>
            <person name="Sherrier D.J."/>
            <person name="Shi R."/>
            <person name="Sims S."/>
            <person name="Singer S.R."/>
            <person name="Sinharoy S."/>
            <person name="Sterck L."/>
            <person name="Viollet A."/>
            <person name="Wang B.B."/>
            <person name="Wang K."/>
            <person name="Wang M."/>
            <person name="Wang X."/>
            <person name="Warfsmann J."/>
            <person name="Weissenbach J."/>
            <person name="White D.D."/>
            <person name="White J.D."/>
            <person name="Wiley G.B."/>
            <person name="Wincker P."/>
            <person name="Xing Y."/>
            <person name="Yang L."/>
            <person name="Yao Z."/>
            <person name="Ying F."/>
            <person name="Zhai J."/>
            <person name="Zhou L."/>
            <person name="Zuber A."/>
            <person name="Denarie J."/>
            <person name="Dixon R.A."/>
            <person name="May G.D."/>
            <person name="Schwartz D.C."/>
            <person name="Rogers J."/>
            <person name="Quetier F."/>
            <person name="Town C.D."/>
            <person name="Roe B.A."/>
        </authorList>
    </citation>
    <scope>NUCLEOTIDE SEQUENCE [LARGE SCALE GENOMIC DNA]</scope>
    <source>
        <strain evidence="1">A17</strain>
        <strain evidence="2 3">cv. Jemalong A17</strain>
    </source>
</reference>
<reference evidence="1 3" key="2">
    <citation type="journal article" date="2014" name="BMC Genomics">
        <title>An improved genome release (version Mt4.0) for the model legume Medicago truncatula.</title>
        <authorList>
            <person name="Tang H."/>
            <person name="Krishnakumar V."/>
            <person name="Bidwell S."/>
            <person name="Rosen B."/>
            <person name="Chan A."/>
            <person name="Zhou S."/>
            <person name="Gentzbittel L."/>
            <person name="Childs K.L."/>
            <person name="Yandell M."/>
            <person name="Gundlach H."/>
            <person name="Mayer K.F."/>
            <person name="Schwartz D.C."/>
            <person name="Town C.D."/>
        </authorList>
    </citation>
    <scope>GENOME REANNOTATION</scope>
    <source>
        <strain evidence="2 3">cv. Jemalong A17</strain>
    </source>
</reference>
<protein>
    <recommendedName>
        <fullName evidence="4">Protein FAR1-RELATED SEQUENCE</fullName>
    </recommendedName>
</protein>
<name>G7JY36_MEDTR</name>
<organism evidence="1 3">
    <name type="scientific">Medicago truncatula</name>
    <name type="common">Barrel medic</name>
    <name type="synonym">Medicago tribuloides</name>
    <dbReference type="NCBI Taxonomy" id="3880"/>
    <lineage>
        <taxon>Eukaryota</taxon>
        <taxon>Viridiplantae</taxon>
        <taxon>Streptophyta</taxon>
        <taxon>Embryophyta</taxon>
        <taxon>Tracheophyta</taxon>
        <taxon>Spermatophyta</taxon>
        <taxon>Magnoliopsida</taxon>
        <taxon>eudicotyledons</taxon>
        <taxon>Gunneridae</taxon>
        <taxon>Pentapetalae</taxon>
        <taxon>rosids</taxon>
        <taxon>fabids</taxon>
        <taxon>Fabales</taxon>
        <taxon>Fabaceae</taxon>
        <taxon>Papilionoideae</taxon>
        <taxon>50 kb inversion clade</taxon>
        <taxon>NPAAA clade</taxon>
        <taxon>Hologalegina</taxon>
        <taxon>IRL clade</taxon>
        <taxon>Trifolieae</taxon>
        <taxon>Medicago</taxon>
    </lineage>
</organism>
<evidence type="ECO:0000313" key="2">
    <source>
        <dbReference type="EnsemblPlants" id="AES97090"/>
    </source>
</evidence>
<proteinExistence type="predicted"/>
<keyword evidence="3" id="KW-1185">Reference proteome</keyword>
<dbReference type="AlphaFoldDB" id="G7JY36"/>
<gene>
    <name evidence="1" type="ordered locus">MTR_5g045210</name>
</gene>
<accession>G7JY36</accession>
<sequence>MRKESLKFCLILPLTQFRAVLDVKDIKSIPNQYILKRWTREAKIGCAKDTHGRNAQEDINLDSAQWYKEVYPKLVRITTSTSDCKEAHIFVENVIRELSKQVYDMCGKNLGLVTDNDNPQVNHDNPQVNHDNLQVKVRNSISDVPSLQPLHFVPHIHGYELKENVVPNSLNSVSGSQPLHFVSNIHGYGLKIHVGFAF</sequence>
<reference evidence="2" key="3">
    <citation type="submission" date="2015-04" db="UniProtKB">
        <authorList>
            <consortium name="EnsemblPlants"/>
        </authorList>
    </citation>
    <scope>IDENTIFICATION</scope>
    <source>
        <strain evidence="2">cv. Jemalong A17</strain>
    </source>
</reference>
<evidence type="ECO:0000313" key="1">
    <source>
        <dbReference type="EMBL" id="AES97090.1"/>
    </source>
</evidence>
<dbReference type="PaxDb" id="3880-AES97090"/>